<proteinExistence type="predicted"/>
<dbReference type="Proteomes" id="UP000075881">
    <property type="component" value="Unassembled WGS sequence"/>
</dbReference>
<dbReference type="VEuPathDB" id="VectorBase:ACHR014436"/>
<name>A0A182KJ33_9DIPT</name>
<sequence>MGFVACASSFFFCSTALELSLSPAHQLRLQPGRVVGLCHPSVTIKYLTVVPVAIQRAVTAAACLLLLWCNPVGSSTPTGRRTSVIV</sequence>
<evidence type="ECO:0000313" key="1">
    <source>
        <dbReference type="EnsemblMetazoa" id="ACHR014436-PA"/>
    </source>
</evidence>
<evidence type="ECO:0000313" key="2">
    <source>
        <dbReference type="Proteomes" id="UP000075881"/>
    </source>
</evidence>
<dbReference type="AlphaFoldDB" id="A0A182KJ33"/>
<accession>A0A182KJ33</accession>
<organism evidence="1 2">
    <name type="scientific">Anopheles christyi</name>
    <dbReference type="NCBI Taxonomy" id="43041"/>
    <lineage>
        <taxon>Eukaryota</taxon>
        <taxon>Metazoa</taxon>
        <taxon>Ecdysozoa</taxon>
        <taxon>Arthropoda</taxon>
        <taxon>Hexapoda</taxon>
        <taxon>Insecta</taxon>
        <taxon>Pterygota</taxon>
        <taxon>Neoptera</taxon>
        <taxon>Endopterygota</taxon>
        <taxon>Diptera</taxon>
        <taxon>Nematocera</taxon>
        <taxon>Culicoidea</taxon>
        <taxon>Culicidae</taxon>
        <taxon>Anophelinae</taxon>
        <taxon>Anopheles</taxon>
    </lineage>
</organism>
<reference evidence="2" key="1">
    <citation type="submission" date="2013-03" db="EMBL/GenBank/DDBJ databases">
        <title>The Genome Sequence of Anopheles christyi ACHKN1017.</title>
        <authorList>
            <consortium name="The Broad Institute Genomics Platform"/>
            <person name="Neafsey D.E."/>
            <person name="Besansky N."/>
            <person name="Walker B."/>
            <person name="Young S.K."/>
            <person name="Zeng Q."/>
            <person name="Gargeya S."/>
            <person name="Fitzgerald M."/>
            <person name="Haas B."/>
            <person name="Abouelleil A."/>
            <person name="Allen A.W."/>
            <person name="Alvarado L."/>
            <person name="Arachchi H.M."/>
            <person name="Berlin A.M."/>
            <person name="Chapman S.B."/>
            <person name="Gainer-Dewar J."/>
            <person name="Goldberg J."/>
            <person name="Griggs A."/>
            <person name="Gujja S."/>
            <person name="Hansen M."/>
            <person name="Howarth C."/>
            <person name="Imamovic A."/>
            <person name="Ireland A."/>
            <person name="Larimer J."/>
            <person name="McCowan C."/>
            <person name="Murphy C."/>
            <person name="Pearson M."/>
            <person name="Poon T.W."/>
            <person name="Priest M."/>
            <person name="Roberts A."/>
            <person name="Saif S."/>
            <person name="Shea T."/>
            <person name="Sisk P."/>
            <person name="Sykes S."/>
            <person name="Wortman J."/>
            <person name="Nusbaum C."/>
            <person name="Birren B."/>
        </authorList>
    </citation>
    <scope>NUCLEOTIDE SEQUENCE [LARGE SCALE GENOMIC DNA]</scope>
    <source>
        <strain evidence="2">ACHKN1017</strain>
    </source>
</reference>
<dbReference type="EnsemblMetazoa" id="ACHR014436-RA">
    <property type="protein sequence ID" value="ACHR014436-PA"/>
    <property type="gene ID" value="ACHR014436"/>
</dbReference>
<reference evidence="1" key="2">
    <citation type="submission" date="2020-05" db="UniProtKB">
        <authorList>
            <consortium name="EnsemblMetazoa"/>
        </authorList>
    </citation>
    <scope>IDENTIFICATION</scope>
    <source>
        <strain evidence="1">ACHKN1017</strain>
    </source>
</reference>
<protein>
    <submittedName>
        <fullName evidence="1">Uncharacterized protein</fullName>
    </submittedName>
</protein>
<keyword evidence="2" id="KW-1185">Reference proteome</keyword>